<organism evidence="1">
    <name type="scientific">marine metagenome</name>
    <dbReference type="NCBI Taxonomy" id="408172"/>
    <lineage>
        <taxon>unclassified sequences</taxon>
        <taxon>metagenomes</taxon>
        <taxon>ecological metagenomes</taxon>
    </lineage>
</organism>
<accession>A0A381XAM3</accession>
<dbReference type="Pfam" id="PF11246">
    <property type="entry name" value="Phage_gp53"/>
    <property type="match status" value="1"/>
</dbReference>
<protein>
    <submittedName>
        <fullName evidence="1">Uncharacterized protein</fullName>
    </submittedName>
</protein>
<evidence type="ECO:0000313" key="1">
    <source>
        <dbReference type="EMBL" id="SVA61541.1"/>
    </source>
</evidence>
<dbReference type="AlphaFoldDB" id="A0A381XAM3"/>
<sequence>MSYFSYFSTILYDPTGDGTAKLATNLMNRVRVRVNMKKEIVMLDTYSVKENETPEIVAEKHHGNPQYHWIVMLLNNISDVNHDWVKSTRQMQKYLLTKYTEAQLIETHHYEVNQTSGDTTIKIEVEDTNYPTATAITNYEYEIALNDSKREIDLLRNDYLGMFEDEFRNII</sequence>
<dbReference type="InterPro" id="IPR022607">
    <property type="entry name" value="Phage_T4_Gp53_baseplate_wedge"/>
</dbReference>
<proteinExistence type="predicted"/>
<dbReference type="EMBL" id="UINC01014431">
    <property type="protein sequence ID" value="SVA61541.1"/>
    <property type="molecule type" value="Genomic_DNA"/>
</dbReference>
<gene>
    <name evidence="1" type="ORF">METZ01_LOCUS114395</name>
</gene>
<reference evidence="1" key="1">
    <citation type="submission" date="2018-05" db="EMBL/GenBank/DDBJ databases">
        <authorList>
            <person name="Lanie J.A."/>
            <person name="Ng W.-L."/>
            <person name="Kazmierczak K.M."/>
            <person name="Andrzejewski T.M."/>
            <person name="Davidsen T.M."/>
            <person name="Wayne K.J."/>
            <person name="Tettelin H."/>
            <person name="Glass J.I."/>
            <person name="Rusch D."/>
            <person name="Podicherti R."/>
            <person name="Tsui H.-C.T."/>
            <person name="Winkler M.E."/>
        </authorList>
    </citation>
    <scope>NUCLEOTIDE SEQUENCE</scope>
</reference>
<name>A0A381XAM3_9ZZZZ</name>